<dbReference type="AlphaFoldDB" id="A0AB34JEM4"/>
<evidence type="ECO:0000256" key="1">
    <source>
        <dbReference type="SAM" id="SignalP"/>
    </source>
</evidence>
<evidence type="ECO:0008006" key="4">
    <source>
        <dbReference type="Google" id="ProtNLM"/>
    </source>
</evidence>
<reference evidence="2 3" key="1">
    <citation type="journal article" date="2024" name="Science">
        <title>Giant polyketide synthase enzymes in the biosynthesis of giant marine polyether toxins.</title>
        <authorList>
            <person name="Fallon T.R."/>
            <person name="Shende V.V."/>
            <person name="Wierzbicki I.H."/>
            <person name="Pendleton A.L."/>
            <person name="Watervoot N.F."/>
            <person name="Auber R.P."/>
            <person name="Gonzalez D.J."/>
            <person name="Wisecaver J.H."/>
            <person name="Moore B.S."/>
        </authorList>
    </citation>
    <scope>NUCLEOTIDE SEQUENCE [LARGE SCALE GENOMIC DNA]</scope>
    <source>
        <strain evidence="2 3">12B1</strain>
    </source>
</reference>
<organism evidence="2 3">
    <name type="scientific">Prymnesium parvum</name>
    <name type="common">Toxic golden alga</name>
    <dbReference type="NCBI Taxonomy" id="97485"/>
    <lineage>
        <taxon>Eukaryota</taxon>
        <taxon>Haptista</taxon>
        <taxon>Haptophyta</taxon>
        <taxon>Prymnesiophyceae</taxon>
        <taxon>Prymnesiales</taxon>
        <taxon>Prymnesiaceae</taxon>
        <taxon>Prymnesium</taxon>
    </lineage>
</organism>
<evidence type="ECO:0000313" key="2">
    <source>
        <dbReference type="EMBL" id="KAL1520251.1"/>
    </source>
</evidence>
<dbReference type="Proteomes" id="UP001515480">
    <property type="component" value="Unassembled WGS sequence"/>
</dbReference>
<dbReference type="EMBL" id="JBGBPQ010000009">
    <property type="protein sequence ID" value="KAL1520251.1"/>
    <property type="molecule type" value="Genomic_DNA"/>
</dbReference>
<keyword evidence="3" id="KW-1185">Reference proteome</keyword>
<evidence type="ECO:0000313" key="3">
    <source>
        <dbReference type="Proteomes" id="UP001515480"/>
    </source>
</evidence>
<protein>
    <recommendedName>
        <fullName evidence="4">Kringle domain-containing protein</fullName>
    </recommendedName>
</protein>
<accession>A0AB34JEM4</accession>
<feature type="signal peptide" evidence="1">
    <location>
        <begin position="1"/>
        <end position="23"/>
    </location>
</feature>
<name>A0AB34JEM4_PRYPA</name>
<proteinExistence type="predicted"/>
<feature type="chain" id="PRO_5044245729" description="Kringle domain-containing protein" evidence="1">
    <location>
        <begin position="24"/>
        <end position="366"/>
    </location>
</feature>
<gene>
    <name evidence="2" type="ORF">AB1Y20_023721</name>
</gene>
<sequence length="366" mass="40179">MAIARWVAAALAFAALLFVCLRPNPEISIYTLEGGETVALRSLHTSRYLQLDEETGQVFANAEAATAAAAQWQVLVLDTDTVRFLSRSASAIDARSERFTGRRTATASGCACVGYSNAHGFGRYCHPWEDETQPAWCYVSDNCSTAASRGSFGRRYAACDGVPEAARLVPVSGCNCSGEANAHGYGGACGAWEYKGQPPWCYLDVECARSRGAPYGRGNGSFGRPYEECEVEQPQGRSIRSFSSQPNRRRLMAPPKVAQLLASKPEQEQYLVLVSRHSNAFLQVEPPPHKDALLLTARGDELSIRSVFSSYERTHLILSLATNSLLNVCDTSIGEVCTGVRYAKGERLKLLRQPRRTARWKLELIR</sequence>
<keyword evidence="1" id="KW-0732">Signal</keyword>
<comment type="caution">
    <text evidence="2">The sequence shown here is derived from an EMBL/GenBank/DDBJ whole genome shotgun (WGS) entry which is preliminary data.</text>
</comment>